<dbReference type="RefSeq" id="WP_116885005.1">
    <property type="nucleotide sequence ID" value="NZ_CABMMC010000029.1"/>
</dbReference>
<dbReference type="SUPFAM" id="SSF46689">
    <property type="entry name" value="Homeodomain-like"/>
    <property type="match status" value="1"/>
</dbReference>
<dbReference type="SMART" id="SM00342">
    <property type="entry name" value="HTH_ARAC"/>
    <property type="match status" value="1"/>
</dbReference>
<dbReference type="InterPro" id="IPR009057">
    <property type="entry name" value="Homeodomain-like_sf"/>
</dbReference>
<dbReference type="OrthoDB" id="9809338at2"/>
<dbReference type="AlphaFoldDB" id="A0A2U1AQD3"/>
<feature type="domain" description="HTH araC/xylS-type" evidence="4">
    <location>
        <begin position="171"/>
        <end position="269"/>
    </location>
</feature>
<dbReference type="Pfam" id="PF12833">
    <property type="entry name" value="HTH_18"/>
    <property type="match status" value="1"/>
</dbReference>
<proteinExistence type="predicted"/>
<keyword evidence="2 5" id="KW-0238">DNA-binding</keyword>
<sequence length="273" mass="30825">MTARFDQLERSFRAAETLLGLRITVIDNAHVFATPRGAAVFSAERRSHRKNPACEAGFGDGCIRHCRYAMNRRALTETEPFCCGCWKGLTQLVVPLHFCGVPYGMLYAGLWRSAEPPAGLPPEFLEARRNLPAFDPEAAVRLGEMMKLYAAGVMQLLQELHVLELPDERSAKIRSYLRETAAGNANLPELARRLGLSRSRASFVVRELFGRSFTELLRQERVERARQLIGCTDLTLKEIVPYCGFSDEFHLSRVFKQHTGMTPTEFRSKEKSS</sequence>
<protein>
    <submittedName>
        <fullName evidence="5">AraC-like DNA-binding protein</fullName>
    </submittedName>
</protein>
<evidence type="ECO:0000313" key="5">
    <source>
        <dbReference type="EMBL" id="PVY38640.1"/>
    </source>
</evidence>
<evidence type="ECO:0000259" key="4">
    <source>
        <dbReference type="PROSITE" id="PS01124"/>
    </source>
</evidence>
<reference evidence="5 6" key="1">
    <citation type="submission" date="2018-04" db="EMBL/GenBank/DDBJ databases">
        <title>Genomic Encyclopedia of Type Strains, Phase IV (KMG-IV): sequencing the most valuable type-strain genomes for metagenomic binning, comparative biology and taxonomic classification.</title>
        <authorList>
            <person name="Goeker M."/>
        </authorList>
    </citation>
    <scope>NUCLEOTIDE SEQUENCE [LARGE SCALE GENOMIC DNA]</scope>
    <source>
        <strain evidence="5 6">DSM 14823</strain>
    </source>
</reference>
<name>A0A2U1AQD3_9BACT</name>
<keyword evidence="3" id="KW-0804">Transcription</keyword>
<dbReference type="GeneID" id="78296294"/>
<dbReference type="GO" id="GO:0043565">
    <property type="term" value="F:sequence-specific DNA binding"/>
    <property type="evidence" value="ECO:0007669"/>
    <property type="project" value="InterPro"/>
</dbReference>
<evidence type="ECO:0000313" key="6">
    <source>
        <dbReference type="Proteomes" id="UP000245959"/>
    </source>
</evidence>
<dbReference type="PANTHER" id="PTHR43280">
    <property type="entry name" value="ARAC-FAMILY TRANSCRIPTIONAL REGULATOR"/>
    <property type="match status" value="1"/>
</dbReference>
<accession>A0A2U1AQD3</accession>
<organism evidence="5 6">
    <name type="scientific">Victivallis vadensis</name>
    <dbReference type="NCBI Taxonomy" id="172901"/>
    <lineage>
        <taxon>Bacteria</taxon>
        <taxon>Pseudomonadati</taxon>
        <taxon>Lentisphaerota</taxon>
        <taxon>Lentisphaeria</taxon>
        <taxon>Victivallales</taxon>
        <taxon>Victivallaceae</taxon>
        <taxon>Victivallis</taxon>
    </lineage>
</organism>
<keyword evidence="6" id="KW-1185">Reference proteome</keyword>
<dbReference type="Proteomes" id="UP000245959">
    <property type="component" value="Unassembled WGS sequence"/>
</dbReference>
<comment type="caution">
    <text evidence="5">The sequence shown here is derived from an EMBL/GenBank/DDBJ whole genome shotgun (WGS) entry which is preliminary data.</text>
</comment>
<dbReference type="PANTHER" id="PTHR43280:SF2">
    <property type="entry name" value="HTH-TYPE TRANSCRIPTIONAL REGULATOR EXSA"/>
    <property type="match status" value="1"/>
</dbReference>
<evidence type="ECO:0000256" key="1">
    <source>
        <dbReference type="ARBA" id="ARBA00023015"/>
    </source>
</evidence>
<dbReference type="PROSITE" id="PS01124">
    <property type="entry name" value="HTH_ARAC_FAMILY_2"/>
    <property type="match status" value="1"/>
</dbReference>
<evidence type="ECO:0000256" key="3">
    <source>
        <dbReference type="ARBA" id="ARBA00023163"/>
    </source>
</evidence>
<dbReference type="Gene3D" id="1.10.10.60">
    <property type="entry name" value="Homeodomain-like"/>
    <property type="match status" value="1"/>
</dbReference>
<gene>
    <name evidence="5" type="ORF">C8D82_12566</name>
</gene>
<dbReference type="EMBL" id="QEKH01000025">
    <property type="protein sequence ID" value="PVY38640.1"/>
    <property type="molecule type" value="Genomic_DNA"/>
</dbReference>
<dbReference type="InterPro" id="IPR018060">
    <property type="entry name" value="HTH_AraC"/>
</dbReference>
<evidence type="ECO:0000256" key="2">
    <source>
        <dbReference type="ARBA" id="ARBA00023125"/>
    </source>
</evidence>
<dbReference type="GO" id="GO:0003700">
    <property type="term" value="F:DNA-binding transcription factor activity"/>
    <property type="evidence" value="ECO:0007669"/>
    <property type="project" value="InterPro"/>
</dbReference>
<keyword evidence="1" id="KW-0805">Transcription regulation</keyword>